<keyword evidence="4" id="KW-0255">Endonuclease</keyword>
<dbReference type="Pfam" id="PF13392">
    <property type="entry name" value="HNH_3"/>
    <property type="match status" value="1"/>
</dbReference>
<dbReference type="Proteomes" id="UP000597617">
    <property type="component" value="Unassembled WGS sequence"/>
</dbReference>
<evidence type="ECO:0000313" key="4">
    <source>
        <dbReference type="EMBL" id="MBF9236606.1"/>
    </source>
</evidence>
<dbReference type="InterPro" id="IPR044925">
    <property type="entry name" value="His-Me_finger_sf"/>
</dbReference>
<dbReference type="InterPro" id="IPR003615">
    <property type="entry name" value="HNH_nuc"/>
</dbReference>
<dbReference type="SUPFAM" id="SSF54060">
    <property type="entry name" value="His-Me finger endonucleases"/>
    <property type="match status" value="1"/>
</dbReference>
<sequence>METSNTEQWRDITSYEGIYQVSSEGNVYSVRFNRMLKPQLGKLGYYHVGLSVGGKVKLVHIHRLVALAFLSEPEGMVKPTVDHINYVKTDNQLGNLRWLSSADNSSRTSTDTRIHRPRGSAKPNAKLNEEAVRSIRVEYAAGGISAYKLAEKHGVSHTAVRSLIIKHSWTHIV</sequence>
<organism evidence="4 5">
    <name type="scientific">Hymenobacter jeongseonensis</name>
    <dbReference type="NCBI Taxonomy" id="2791027"/>
    <lineage>
        <taxon>Bacteria</taxon>
        <taxon>Pseudomonadati</taxon>
        <taxon>Bacteroidota</taxon>
        <taxon>Cytophagia</taxon>
        <taxon>Cytophagales</taxon>
        <taxon>Hymenobacteraceae</taxon>
        <taxon>Hymenobacter</taxon>
    </lineage>
</organism>
<dbReference type="GO" id="GO:0004519">
    <property type="term" value="F:endonuclease activity"/>
    <property type="evidence" value="ECO:0007669"/>
    <property type="project" value="UniProtKB-KW"/>
</dbReference>
<evidence type="ECO:0000259" key="2">
    <source>
        <dbReference type="Pfam" id="PF07463"/>
    </source>
</evidence>
<reference evidence="4 5" key="1">
    <citation type="submission" date="2020-11" db="EMBL/GenBank/DDBJ databases">
        <authorList>
            <person name="Kim M.K."/>
        </authorList>
    </citation>
    <scope>NUCLEOTIDE SEQUENCE [LARGE SCALE GENOMIC DNA]</scope>
    <source>
        <strain evidence="4 5">BT683</strain>
    </source>
</reference>
<dbReference type="EMBL" id="JADQDQ010000002">
    <property type="protein sequence ID" value="MBF9236606.1"/>
    <property type="molecule type" value="Genomic_DNA"/>
</dbReference>
<gene>
    <name evidence="4" type="ORF">I2I05_04280</name>
</gene>
<dbReference type="Pfam" id="PF07463">
    <property type="entry name" value="NUMOD4"/>
    <property type="match status" value="1"/>
</dbReference>
<keyword evidence="5" id="KW-1185">Reference proteome</keyword>
<accession>A0ABS0IE35</accession>
<protein>
    <submittedName>
        <fullName evidence="4">HNH endonuclease</fullName>
    </submittedName>
</protein>
<feature type="domain" description="NUMOD4" evidence="2">
    <location>
        <begin position="7"/>
        <end position="51"/>
    </location>
</feature>
<proteinExistence type="predicted"/>
<evidence type="ECO:0000313" key="5">
    <source>
        <dbReference type="Proteomes" id="UP000597617"/>
    </source>
</evidence>
<keyword evidence="4" id="KW-0540">Nuclease</keyword>
<feature type="domain" description="HNH nuclease" evidence="3">
    <location>
        <begin position="60"/>
        <end position="105"/>
    </location>
</feature>
<name>A0ABS0IE35_9BACT</name>
<evidence type="ECO:0000256" key="1">
    <source>
        <dbReference type="SAM" id="MobiDB-lite"/>
    </source>
</evidence>
<dbReference type="InterPro" id="IPR010902">
    <property type="entry name" value="NUMOD4"/>
</dbReference>
<feature type="compositionally biased region" description="Polar residues" evidence="1">
    <location>
        <begin position="101"/>
        <end position="111"/>
    </location>
</feature>
<dbReference type="RefSeq" id="WP_196280998.1">
    <property type="nucleotide sequence ID" value="NZ_JADQDQ010000002.1"/>
</dbReference>
<dbReference type="Gene3D" id="3.90.75.20">
    <property type="match status" value="1"/>
</dbReference>
<evidence type="ECO:0000259" key="3">
    <source>
        <dbReference type="Pfam" id="PF13392"/>
    </source>
</evidence>
<keyword evidence="4" id="KW-0378">Hydrolase</keyword>
<comment type="caution">
    <text evidence="4">The sequence shown here is derived from an EMBL/GenBank/DDBJ whole genome shotgun (WGS) entry which is preliminary data.</text>
</comment>
<feature type="region of interest" description="Disordered" evidence="1">
    <location>
        <begin position="101"/>
        <end position="126"/>
    </location>
</feature>